<dbReference type="GO" id="GO:0003677">
    <property type="term" value="F:DNA binding"/>
    <property type="evidence" value="ECO:0007669"/>
    <property type="project" value="UniProtKB-KW"/>
</dbReference>
<dbReference type="Proteomes" id="UP000030980">
    <property type="component" value="Unassembled WGS sequence"/>
</dbReference>
<evidence type="ECO:0000313" key="8">
    <source>
        <dbReference type="Proteomes" id="UP000030980"/>
    </source>
</evidence>
<keyword evidence="5" id="KW-0238">DNA-binding</keyword>
<accession>A0A0B3BNA2</accession>
<dbReference type="SUPFAM" id="SSF47729">
    <property type="entry name" value="IHF-like DNA-binding proteins"/>
    <property type="match status" value="1"/>
</dbReference>
<organism evidence="7 8">
    <name type="scientific">Pseudomonas flexibilis</name>
    <dbReference type="NCBI Taxonomy" id="706570"/>
    <lineage>
        <taxon>Bacteria</taxon>
        <taxon>Pseudomonadati</taxon>
        <taxon>Pseudomonadota</taxon>
        <taxon>Gammaproteobacteria</taxon>
        <taxon>Pseudomonadales</taxon>
        <taxon>Pseudomonadaceae</taxon>
        <taxon>Pseudomonas</taxon>
    </lineage>
</organism>
<dbReference type="InterPro" id="IPR000119">
    <property type="entry name" value="Hist_DNA-bd"/>
</dbReference>
<dbReference type="Gene3D" id="4.10.520.10">
    <property type="entry name" value="IHF-like DNA-binding proteins"/>
    <property type="match status" value="1"/>
</dbReference>
<proteinExistence type="inferred from homology"/>
<dbReference type="GO" id="GO:0030527">
    <property type="term" value="F:structural constituent of chromatin"/>
    <property type="evidence" value="ECO:0007669"/>
    <property type="project" value="InterPro"/>
</dbReference>
<evidence type="ECO:0000313" key="7">
    <source>
        <dbReference type="EMBL" id="KHO64100.1"/>
    </source>
</evidence>
<dbReference type="PANTHER" id="PTHR33175">
    <property type="entry name" value="DNA-BINDING PROTEIN HU"/>
    <property type="match status" value="1"/>
</dbReference>
<dbReference type="SMART" id="SM00411">
    <property type="entry name" value="BHL"/>
    <property type="match status" value="1"/>
</dbReference>
<dbReference type="GO" id="GO:0030261">
    <property type="term" value="P:chromosome condensation"/>
    <property type="evidence" value="ECO:0007669"/>
    <property type="project" value="UniProtKB-KW"/>
</dbReference>
<comment type="similarity">
    <text evidence="2 6">Belongs to the bacterial histone-like protein family.</text>
</comment>
<dbReference type="CDD" id="cd00591">
    <property type="entry name" value="HU_IHF"/>
    <property type="match status" value="1"/>
</dbReference>
<evidence type="ECO:0000256" key="5">
    <source>
        <dbReference type="ARBA" id="ARBA00023125"/>
    </source>
</evidence>
<evidence type="ECO:0000256" key="2">
    <source>
        <dbReference type="ARBA" id="ARBA00010529"/>
    </source>
</evidence>
<dbReference type="EMBL" id="JTAK01000005">
    <property type="protein sequence ID" value="KHO64100.1"/>
    <property type="molecule type" value="Genomic_DNA"/>
</dbReference>
<gene>
    <name evidence="7" type="ORF">PT85_12640</name>
</gene>
<dbReference type="InterPro" id="IPR010992">
    <property type="entry name" value="IHF-like_DNA-bd_dom_sf"/>
</dbReference>
<dbReference type="STRING" id="706570.PT85_12640"/>
<evidence type="ECO:0000256" key="3">
    <source>
        <dbReference type="ARBA" id="ARBA00011870"/>
    </source>
</evidence>
<sequence>MALTKQQLIADLAESTDLTQTQVRDLLDQLAGIASDALENGEELTLPGIGKLKVSERPARTGRNPQTGASIQIAARKVVKFVAAKALSDAIN</sequence>
<dbReference type="PRINTS" id="PR01727">
    <property type="entry name" value="DNABINDINGHU"/>
</dbReference>
<keyword evidence="4" id="KW-0226">DNA condensation</keyword>
<name>A0A0B3BNA2_9PSED</name>
<keyword evidence="8" id="KW-1185">Reference proteome</keyword>
<evidence type="ECO:0000256" key="1">
    <source>
        <dbReference type="ARBA" id="ARBA00003819"/>
    </source>
</evidence>
<evidence type="ECO:0000256" key="4">
    <source>
        <dbReference type="ARBA" id="ARBA00023067"/>
    </source>
</evidence>
<dbReference type="PANTHER" id="PTHR33175:SF12">
    <property type="entry name" value="DNA-BINDING PROTEIN HU-ALPHA"/>
    <property type="match status" value="1"/>
</dbReference>
<comment type="function">
    <text evidence="1">Histone-like DNA-binding protein which is capable of wrapping DNA to stabilize it, and thus to prevent its denaturation under extreme environmental conditions.</text>
</comment>
<comment type="subunit">
    <text evidence="3">Heterodimer of an alpha and a beta chain.</text>
</comment>
<reference evidence="7 8" key="1">
    <citation type="submission" date="2014-11" db="EMBL/GenBank/DDBJ databases">
        <title>Genome sequence of Pseudomonas tuomuerensis JCM 14085.</title>
        <authorList>
            <person name="Shin S.-K."/>
            <person name="Yi H."/>
        </authorList>
    </citation>
    <scope>NUCLEOTIDE SEQUENCE [LARGE SCALE GENOMIC DNA]</scope>
    <source>
        <strain evidence="7 8">JCM 14085</strain>
    </source>
</reference>
<comment type="caution">
    <text evidence="7">The sequence shown here is derived from an EMBL/GenBank/DDBJ whole genome shotgun (WGS) entry which is preliminary data.</text>
</comment>
<dbReference type="OrthoDB" id="9799835at2"/>
<protein>
    <submittedName>
        <fullName evidence="7">Dipicolinate synthase</fullName>
    </submittedName>
</protein>
<evidence type="ECO:0000256" key="6">
    <source>
        <dbReference type="RuleBase" id="RU003939"/>
    </source>
</evidence>
<dbReference type="AlphaFoldDB" id="A0A0B3BNA2"/>
<dbReference type="GO" id="GO:0005829">
    <property type="term" value="C:cytosol"/>
    <property type="evidence" value="ECO:0007669"/>
    <property type="project" value="TreeGrafter"/>
</dbReference>
<dbReference type="Pfam" id="PF00216">
    <property type="entry name" value="Bac_DNA_binding"/>
    <property type="match status" value="1"/>
</dbReference>
<dbReference type="RefSeq" id="WP_039606841.1">
    <property type="nucleotide sequence ID" value="NZ_FMUP01000003.1"/>
</dbReference>